<name>M7Z5H1_TRIUA</name>
<evidence type="ECO:0000256" key="1">
    <source>
        <dbReference type="SAM" id="MobiDB-lite"/>
    </source>
</evidence>
<dbReference type="EMBL" id="KD258292">
    <property type="protein sequence ID" value="EMS47625.1"/>
    <property type="molecule type" value="Genomic_DNA"/>
</dbReference>
<sequence length="158" mass="17330">MAVGTCGEPAERHERHRVDARSCGQVFSSPVAPHATAGTVASFRTRESPSPDRQTRHGRRLMAAPPLAAGRLRLRPRAGRAMMPLERRRSRTLHECWEQKHCTVQVIPTGFLSPSPSSQSACVCFPCLDYAAPLEDVTEALNGDRSPLACPVTNRLPH</sequence>
<gene>
    <name evidence="2" type="ORF">TRIUR3_17931</name>
</gene>
<proteinExistence type="predicted"/>
<dbReference type="AlphaFoldDB" id="M7Z5H1"/>
<evidence type="ECO:0000313" key="2">
    <source>
        <dbReference type="EMBL" id="EMS47625.1"/>
    </source>
</evidence>
<feature type="compositionally biased region" description="Basic and acidic residues" evidence="1">
    <location>
        <begin position="44"/>
        <end position="55"/>
    </location>
</feature>
<feature type="region of interest" description="Disordered" evidence="1">
    <location>
        <begin position="43"/>
        <end position="65"/>
    </location>
</feature>
<protein>
    <submittedName>
        <fullName evidence="2">Uncharacterized protein</fullName>
    </submittedName>
</protein>
<organism evidence="2">
    <name type="scientific">Triticum urartu</name>
    <name type="common">Red wild einkorn</name>
    <name type="synonym">Crithodium urartu</name>
    <dbReference type="NCBI Taxonomy" id="4572"/>
    <lineage>
        <taxon>Eukaryota</taxon>
        <taxon>Viridiplantae</taxon>
        <taxon>Streptophyta</taxon>
        <taxon>Embryophyta</taxon>
        <taxon>Tracheophyta</taxon>
        <taxon>Spermatophyta</taxon>
        <taxon>Magnoliopsida</taxon>
        <taxon>Liliopsida</taxon>
        <taxon>Poales</taxon>
        <taxon>Poaceae</taxon>
        <taxon>BOP clade</taxon>
        <taxon>Pooideae</taxon>
        <taxon>Triticodae</taxon>
        <taxon>Triticeae</taxon>
        <taxon>Triticinae</taxon>
        <taxon>Triticum</taxon>
    </lineage>
</organism>
<reference evidence="2" key="1">
    <citation type="journal article" date="2013" name="Nature">
        <title>Draft genome of the wheat A-genome progenitor Triticum urartu.</title>
        <authorList>
            <person name="Ling H.Q."/>
            <person name="Zhao S."/>
            <person name="Liu D."/>
            <person name="Wang J."/>
            <person name="Sun H."/>
            <person name="Zhang C."/>
            <person name="Fan H."/>
            <person name="Li D."/>
            <person name="Dong L."/>
            <person name="Tao Y."/>
            <person name="Gao C."/>
            <person name="Wu H."/>
            <person name="Li Y."/>
            <person name="Cui Y."/>
            <person name="Guo X."/>
            <person name="Zheng S."/>
            <person name="Wang B."/>
            <person name="Yu K."/>
            <person name="Liang Q."/>
            <person name="Yang W."/>
            <person name="Lou X."/>
            <person name="Chen J."/>
            <person name="Feng M."/>
            <person name="Jian J."/>
            <person name="Zhang X."/>
            <person name="Luo G."/>
            <person name="Jiang Y."/>
            <person name="Liu J."/>
            <person name="Wang Z."/>
            <person name="Sha Y."/>
            <person name="Zhang B."/>
            <person name="Wu H."/>
            <person name="Tang D."/>
            <person name="Shen Q."/>
            <person name="Xue P."/>
            <person name="Zou S."/>
            <person name="Wang X."/>
            <person name="Liu X."/>
            <person name="Wang F."/>
            <person name="Yang Y."/>
            <person name="An X."/>
            <person name="Dong Z."/>
            <person name="Zhang K."/>
            <person name="Zhang X."/>
            <person name="Luo M.C."/>
            <person name="Dvorak J."/>
            <person name="Tong Y."/>
            <person name="Wang J."/>
            <person name="Yang H."/>
            <person name="Li Z."/>
            <person name="Wang D."/>
            <person name="Zhang A."/>
            <person name="Wang J."/>
        </authorList>
    </citation>
    <scope>NUCLEOTIDE SEQUENCE</scope>
</reference>
<accession>M7Z5H1</accession>